<dbReference type="STRING" id="561176.SAMN04488561_2406"/>
<dbReference type="Proteomes" id="UP000181980">
    <property type="component" value="Unassembled WGS sequence"/>
</dbReference>
<name>A0A1H5L4C7_9ACTN</name>
<reference evidence="3" key="1">
    <citation type="submission" date="2016-10" db="EMBL/GenBank/DDBJ databases">
        <authorList>
            <person name="Varghese N."/>
            <person name="Submissions S."/>
        </authorList>
    </citation>
    <scope>NUCLEOTIDE SEQUENCE [LARGE SCALE GENOMIC DNA]</scope>
    <source>
        <strain evidence="3">DSM 45237</strain>
    </source>
</reference>
<proteinExistence type="predicted"/>
<evidence type="ECO:0000256" key="1">
    <source>
        <dbReference type="SAM" id="SignalP"/>
    </source>
</evidence>
<gene>
    <name evidence="2" type="ORF">SAMN04488561_2406</name>
</gene>
<dbReference type="PANTHER" id="PTHR38792">
    <property type="entry name" value="BNR/ASP-BOX REPEAT DOMAIN PROTEIN (AFU_ORTHOLOGUE AFUA_7G06430)-RELATED"/>
    <property type="match status" value="1"/>
</dbReference>
<dbReference type="EMBL" id="FNUC01000003">
    <property type="protein sequence ID" value="SEE71922.1"/>
    <property type="molecule type" value="Genomic_DNA"/>
</dbReference>
<dbReference type="InterPro" id="IPR036278">
    <property type="entry name" value="Sialidase_sf"/>
</dbReference>
<keyword evidence="3" id="KW-1185">Reference proteome</keyword>
<evidence type="ECO:0000313" key="3">
    <source>
        <dbReference type="Proteomes" id="UP000181980"/>
    </source>
</evidence>
<dbReference type="RefSeq" id="WP_069115163.1">
    <property type="nucleotide sequence ID" value="NZ_FNUC01000003.1"/>
</dbReference>
<protein>
    <submittedName>
        <fullName evidence="2">BNR repeat-like domain-containing protein</fullName>
    </submittedName>
</protein>
<dbReference type="AlphaFoldDB" id="A0A1H5L4C7"/>
<accession>A0A1H5L4C7</accession>
<sequence>MIKRGRPRRHHLVAILATGATVAATLGAATPAGAEDSVAVAAADDPAMRVVDAWDMTGEHTFPDLGGGVLPAFRPALTEAPNGDLLVGFNTTTDAHPGGQLRLIRSTDDGRTWGASEVIAEPTMFPGGSIHLQRGMTTLRDGTILLPYNDGVNHKPYNDREAALFVASSTDSGQTWAGTDEPVDLPVEFREAWGGGGRILELDDGTLVQTIWGIRELPEDWETDPNPYESGVLLSFDGGKTWPEYHRILRDEHSPAYQFGGGELFPGGANETTLEVLPDGTIVAFVRFDISVGGTSGQFYVSRSSDGGRTWSTPLASGLGASTLSATMAPCSDHLGDGRSKLLLGYRGPGSRAAVSVSFDGGSSFQGQVFLRDPRNQASFTSAEPDYHRLDDGRLLTVFQIQSGGGPFRLAANVLEDAPDAAACQAQADAAAARATAQPSFVVERSDREDWFLPMSHARVGYPATTTVGAVLAAQANRLVCHPGDSLTLRTRDGQPLDPAATLAEAGVVNGAVVQVSGTSSSSGLYRIGYTELDIAPEDRSVANWDRACAPGRMAFDYRRRSLGLEVTPPAGQAVTAVELTDEDTASRLTAASYRVLSSPDNEHYTEVDGWSFSSRVEGGRLVHRFDGFAVTDRYLKIAQDRGDGSFSFVLGNPRADIGVEFAPVPCTTTVTGEHDGPLTAGAGVTCIDQANVSGPVTVAAGGQLVVDGSVIDGPVRASGAAAVLICGTEVEGPVAVSGSTGATVVGDPAHGCAGNEVTGPVALNQNAGPVRFGANTVDGPLSCAGNQVPPVDGGAANQVDGPKAGQCGGL</sequence>
<dbReference type="CDD" id="cd15482">
    <property type="entry name" value="Sialidase_non-viral"/>
    <property type="match status" value="1"/>
</dbReference>
<feature type="signal peptide" evidence="1">
    <location>
        <begin position="1"/>
        <end position="34"/>
    </location>
</feature>
<dbReference type="OrthoDB" id="9804511at2"/>
<dbReference type="SUPFAM" id="SSF50939">
    <property type="entry name" value="Sialidases"/>
    <property type="match status" value="1"/>
</dbReference>
<feature type="chain" id="PRO_5010223841" evidence="1">
    <location>
        <begin position="35"/>
        <end position="811"/>
    </location>
</feature>
<evidence type="ECO:0000313" key="2">
    <source>
        <dbReference type="EMBL" id="SEE71922.1"/>
    </source>
</evidence>
<dbReference type="PANTHER" id="PTHR38792:SF3">
    <property type="entry name" value="BNR_ASP-BOX REPEAT DOMAIN PROTEIN (AFU_ORTHOLOGUE AFUA_7G06430)-RELATED"/>
    <property type="match status" value="1"/>
</dbReference>
<organism evidence="2 3">
    <name type="scientific">Jiangella alba</name>
    <dbReference type="NCBI Taxonomy" id="561176"/>
    <lineage>
        <taxon>Bacteria</taxon>
        <taxon>Bacillati</taxon>
        <taxon>Actinomycetota</taxon>
        <taxon>Actinomycetes</taxon>
        <taxon>Jiangellales</taxon>
        <taxon>Jiangellaceae</taxon>
        <taxon>Jiangella</taxon>
    </lineage>
</organism>
<dbReference type="Gene3D" id="2.120.10.10">
    <property type="match status" value="1"/>
</dbReference>
<keyword evidence="1" id="KW-0732">Signal</keyword>